<dbReference type="GO" id="GO:0008046">
    <property type="term" value="F:axon guidance receptor activity"/>
    <property type="evidence" value="ECO:0007669"/>
    <property type="project" value="TreeGrafter"/>
</dbReference>
<dbReference type="InterPro" id="IPR036179">
    <property type="entry name" value="Ig-like_dom_sf"/>
</dbReference>
<keyword evidence="7" id="KW-1185">Reference proteome</keyword>
<sequence>MRLAAAAVGRKAQPTPMHTVTAGMKLGYSFVLLIVVSFIGQVELRRGRARSRTKSKFQIGLPITGKYRDPESDQYYNNNNGAKITLASHFDYEYVLGHKIAFLCVARGNPRPHITWYKDGSEIFTHQYLHIHEWQMGTDKIKSKLEIDPATQMDAGVYECTADNMYSIDRRSFKTDFSIAFD</sequence>
<name>A0A653D1F3_CALMS</name>
<reference evidence="6 7" key="1">
    <citation type="submission" date="2019-01" db="EMBL/GenBank/DDBJ databases">
        <authorList>
            <person name="Sayadi A."/>
        </authorList>
    </citation>
    <scope>NUCLEOTIDE SEQUENCE [LARGE SCALE GENOMIC DNA]</scope>
</reference>
<dbReference type="InterPro" id="IPR003598">
    <property type="entry name" value="Ig_sub2"/>
</dbReference>
<keyword evidence="1" id="KW-0732">Signal</keyword>
<dbReference type="FunFam" id="2.60.40.10:FF:000032">
    <property type="entry name" value="palladin isoform X1"/>
    <property type="match status" value="1"/>
</dbReference>
<feature type="domain" description="Ig-like" evidence="5">
    <location>
        <begin position="70"/>
        <end position="178"/>
    </location>
</feature>
<dbReference type="SUPFAM" id="SSF48726">
    <property type="entry name" value="Immunoglobulin"/>
    <property type="match status" value="1"/>
</dbReference>
<protein>
    <recommendedName>
        <fullName evidence="5">Ig-like domain-containing protein</fullName>
    </recommendedName>
</protein>
<keyword evidence="4" id="KW-1133">Transmembrane helix</keyword>
<dbReference type="PANTHER" id="PTHR45080">
    <property type="entry name" value="CONTACTIN 5"/>
    <property type="match status" value="1"/>
</dbReference>
<dbReference type="InterPro" id="IPR050958">
    <property type="entry name" value="Cell_Adh-Cytoskel_Orgn"/>
</dbReference>
<dbReference type="GO" id="GO:0005886">
    <property type="term" value="C:plasma membrane"/>
    <property type="evidence" value="ECO:0007669"/>
    <property type="project" value="TreeGrafter"/>
</dbReference>
<keyword evidence="4" id="KW-0812">Transmembrane</keyword>
<dbReference type="PROSITE" id="PS50835">
    <property type="entry name" value="IG_LIKE"/>
    <property type="match status" value="1"/>
</dbReference>
<feature type="transmembrane region" description="Helical" evidence="4">
    <location>
        <begin position="26"/>
        <end position="44"/>
    </location>
</feature>
<accession>A0A653D1F3</accession>
<keyword evidence="3" id="KW-0393">Immunoglobulin domain</keyword>
<dbReference type="Gene3D" id="2.60.40.10">
    <property type="entry name" value="Immunoglobulins"/>
    <property type="match status" value="1"/>
</dbReference>
<evidence type="ECO:0000256" key="4">
    <source>
        <dbReference type="SAM" id="Phobius"/>
    </source>
</evidence>
<evidence type="ECO:0000256" key="3">
    <source>
        <dbReference type="ARBA" id="ARBA00023319"/>
    </source>
</evidence>
<dbReference type="GO" id="GO:0030424">
    <property type="term" value="C:axon"/>
    <property type="evidence" value="ECO:0007669"/>
    <property type="project" value="TreeGrafter"/>
</dbReference>
<evidence type="ECO:0000256" key="1">
    <source>
        <dbReference type="ARBA" id="ARBA00022729"/>
    </source>
</evidence>
<evidence type="ECO:0000313" key="6">
    <source>
        <dbReference type="EMBL" id="VEN53969.1"/>
    </source>
</evidence>
<dbReference type="SMART" id="SM00409">
    <property type="entry name" value="IG"/>
    <property type="match status" value="1"/>
</dbReference>
<dbReference type="AlphaFoldDB" id="A0A653D1F3"/>
<dbReference type="GO" id="GO:0050808">
    <property type="term" value="P:synapse organization"/>
    <property type="evidence" value="ECO:0007669"/>
    <property type="project" value="TreeGrafter"/>
</dbReference>
<dbReference type="OrthoDB" id="6127080at2759"/>
<evidence type="ECO:0000259" key="5">
    <source>
        <dbReference type="PROSITE" id="PS50835"/>
    </source>
</evidence>
<dbReference type="GO" id="GO:0043025">
    <property type="term" value="C:neuronal cell body"/>
    <property type="evidence" value="ECO:0007669"/>
    <property type="project" value="TreeGrafter"/>
</dbReference>
<dbReference type="CDD" id="cd00096">
    <property type="entry name" value="Ig"/>
    <property type="match status" value="1"/>
</dbReference>
<dbReference type="Proteomes" id="UP000410492">
    <property type="component" value="Unassembled WGS sequence"/>
</dbReference>
<dbReference type="InterPro" id="IPR013783">
    <property type="entry name" value="Ig-like_fold"/>
</dbReference>
<dbReference type="InterPro" id="IPR007110">
    <property type="entry name" value="Ig-like_dom"/>
</dbReference>
<dbReference type="PANTHER" id="PTHR45080:SF8">
    <property type="entry name" value="IG-LIKE DOMAIN-CONTAINING PROTEIN"/>
    <property type="match status" value="1"/>
</dbReference>
<dbReference type="Pfam" id="PF13927">
    <property type="entry name" value="Ig_3"/>
    <property type="match status" value="1"/>
</dbReference>
<dbReference type="SMART" id="SM00408">
    <property type="entry name" value="IGc2"/>
    <property type="match status" value="1"/>
</dbReference>
<organism evidence="6 7">
    <name type="scientific">Callosobruchus maculatus</name>
    <name type="common">Southern cowpea weevil</name>
    <name type="synonym">Pulse bruchid</name>
    <dbReference type="NCBI Taxonomy" id="64391"/>
    <lineage>
        <taxon>Eukaryota</taxon>
        <taxon>Metazoa</taxon>
        <taxon>Ecdysozoa</taxon>
        <taxon>Arthropoda</taxon>
        <taxon>Hexapoda</taxon>
        <taxon>Insecta</taxon>
        <taxon>Pterygota</taxon>
        <taxon>Neoptera</taxon>
        <taxon>Endopterygota</taxon>
        <taxon>Coleoptera</taxon>
        <taxon>Polyphaga</taxon>
        <taxon>Cucujiformia</taxon>
        <taxon>Chrysomeloidea</taxon>
        <taxon>Chrysomelidae</taxon>
        <taxon>Bruchinae</taxon>
        <taxon>Bruchini</taxon>
        <taxon>Callosobruchus</taxon>
    </lineage>
</organism>
<gene>
    <name evidence="6" type="ORF">CALMAC_LOCUS13601</name>
</gene>
<dbReference type="InterPro" id="IPR003599">
    <property type="entry name" value="Ig_sub"/>
</dbReference>
<dbReference type="GO" id="GO:0007156">
    <property type="term" value="P:homophilic cell adhesion via plasma membrane adhesion molecules"/>
    <property type="evidence" value="ECO:0007669"/>
    <property type="project" value="TreeGrafter"/>
</dbReference>
<keyword evidence="4" id="KW-0472">Membrane</keyword>
<keyword evidence="2" id="KW-1015">Disulfide bond</keyword>
<evidence type="ECO:0000256" key="2">
    <source>
        <dbReference type="ARBA" id="ARBA00023157"/>
    </source>
</evidence>
<proteinExistence type="predicted"/>
<evidence type="ECO:0000313" key="7">
    <source>
        <dbReference type="Proteomes" id="UP000410492"/>
    </source>
</evidence>
<dbReference type="EMBL" id="CAACVG010009718">
    <property type="protein sequence ID" value="VEN53969.1"/>
    <property type="molecule type" value="Genomic_DNA"/>
</dbReference>